<dbReference type="RefSeq" id="WP_406697302.1">
    <property type="nucleotide sequence ID" value="NZ_CP155447.1"/>
</dbReference>
<keyword evidence="2" id="KW-1133">Transmembrane helix</keyword>
<protein>
    <submittedName>
        <fullName evidence="3">Phage holin family protein</fullName>
    </submittedName>
</protein>
<dbReference type="EMBL" id="CP155447">
    <property type="protein sequence ID" value="XBH04532.1"/>
    <property type="molecule type" value="Genomic_DNA"/>
</dbReference>
<reference evidence="3" key="1">
    <citation type="submission" date="2024-05" db="EMBL/GenBank/DDBJ databases">
        <title>Planctomycetes of the genus Singulisphaera possess chitinolytic capabilities.</title>
        <authorList>
            <person name="Ivanova A."/>
        </authorList>
    </citation>
    <scope>NUCLEOTIDE SEQUENCE</scope>
    <source>
        <strain evidence="3">Ch08T</strain>
    </source>
</reference>
<accession>A0AAU7CHX5</accession>
<dbReference type="AlphaFoldDB" id="A0AAU7CHX5"/>
<keyword evidence="2" id="KW-0812">Transmembrane</keyword>
<dbReference type="InterPro" id="IPR009937">
    <property type="entry name" value="Phage_holin_3_6"/>
</dbReference>
<feature type="compositionally biased region" description="Low complexity" evidence="1">
    <location>
        <begin position="9"/>
        <end position="20"/>
    </location>
</feature>
<evidence type="ECO:0000256" key="1">
    <source>
        <dbReference type="SAM" id="MobiDB-lite"/>
    </source>
</evidence>
<dbReference type="Pfam" id="PF07332">
    <property type="entry name" value="Phage_holin_3_6"/>
    <property type="match status" value="1"/>
</dbReference>
<keyword evidence="2" id="KW-0472">Membrane</keyword>
<evidence type="ECO:0000313" key="3">
    <source>
        <dbReference type="EMBL" id="XBH04532.1"/>
    </source>
</evidence>
<feature type="transmembrane region" description="Helical" evidence="2">
    <location>
        <begin position="57"/>
        <end position="85"/>
    </location>
</feature>
<feature type="transmembrane region" description="Helical" evidence="2">
    <location>
        <begin position="91"/>
        <end position="115"/>
    </location>
</feature>
<name>A0AAU7CHX5_9BACT</name>
<gene>
    <name evidence="3" type="ORF">V5E97_00520</name>
</gene>
<sequence>MDDQTKVKSSSTNGSANGSAESMVGSLAGFGNDVATLAELQLKLAALDFQETAARALVPLIVVVVGLVLILGSVPVAIGGGSLLIAQATGISIGLALLLTATVILGLAAFIVVVAGRKLGMSLEGFRRSREELVRNISWIRTVLAYSGRAVPRSRW</sequence>
<evidence type="ECO:0000256" key="2">
    <source>
        <dbReference type="SAM" id="Phobius"/>
    </source>
</evidence>
<feature type="region of interest" description="Disordered" evidence="1">
    <location>
        <begin position="1"/>
        <end position="20"/>
    </location>
</feature>
<organism evidence="3">
    <name type="scientific">Singulisphaera sp. Ch08</name>
    <dbReference type="NCBI Taxonomy" id="3120278"/>
    <lineage>
        <taxon>Bacteria</taxon>
        <taxon>Pseudomonadati</taxon>
        <taxon>Planctomycetota</taxon>
        <taxon>Planctomycetia</taxon>
        <taxon>Isosphaerales</taxon>
        <taxon>Isosphaeraceae</taxon>
        <taxon>Singulisphaera</taxon>
    </lineage>
</organism>
<proteinExistence type="predicted"/>